<evidence type="ECO:0000256" key="5">
    <source>
        <dbReference type="ARBA" id="ARBA00022989"/>
    </source>
</evidence>
<evidence type="ECO:0000256" key="7">
    <source>
        <dbReference type="ARBA" id="ARBA00024033"/>
    </source>
</evidence>
<dbReference type="EMBL" id="QAOQ01000004">
    <property type="protein sequence ID" value="PTQ96759.1"/>
    <property type="molecule type" value="Genomic_DNA"/>
</dbReference>
<evidence type="ECO:0000313" key="9">
    <source>
        <dbReference type="EMBL" id="PTQ96759.1"/>
    </source>
</evidence>
<feature type="transmembrane region" description="Helical" evidence="8">
    <location>
        <begin position="282"/>
        <end position="298"/>
    </location>
</feature>
<organism evidence="9 10">
    <name type="scientific">Mucilaginibacter yixingensis</name>
    <dbReference type="NCBI Taxonomy" id="1295612"/>
    <lineage>
        <taxon>Bacteria</taxon>
        <taxon>Pseudomonadati</taxon>
        <taxon>Bacteroidota</taxon>
        <taxon>Sphingobacteriia</taxon>
        <taxon>Sphingobacteriales</taxon>
        <taxon>Sphingobacteriaceae</taxon>
        <taxon>Mucilaginibacter</taxon>
    </lineage>
</organism>
<feature type="transmembrane region" description="Helical" evidence="8">
    <location>
        <begin position="154"/>
        <end position="179"/>
    </location>
</feature>
<dbReference type="OrthoDB" id="1070018at2"/>
<keyword evidence="10" id="KW-1185">Reference proteome</keyword>
<evidence type="ECO:0000313" key="10">
    <source>
        <dbReference type="Proteomes" id="UP000244168"/>
    </source>
</evidence>
<keyword evidence="2" id="KW-1003">Cell membrane</keyword>
<evidence type="ECO:0000256" key="4">
    <source>
        <dbReference type="ARBA" id="ARBA00022692"/>
    </source>
</evidence>
<evidence type="ECO:0000256" key="6">
    <source>
        <dbReference type="ARBA" id="ARBA00023136"/>
    </source>
</evidence>
<feature type="transmembrane region" description="Helical" evidence="8">
    <location>
        <begin position="186"/>
        <end position="204"/>
    </location>
</feature>
<evidence type="ECO:0000256" key="8">
    <source>
        <dbReference type="SAM" id="Phobius"/>
    </source>
</evidence>
<evidence type="ECO:0000256" key="3">
    <source>
        <dbReference type="ARBA" id="ARBA00022679"/>
    </source>
</evidence>
<keyword evidence="6 8" id="KW-0472">Membrane</keyword>
<evidence type="ECO:0000256" key="2">
    <source>
        <dbReference type="ARBA" id="ARBA00022475"/>
    </source>
</evidence>
<sequence length="407" mass="46966">MQRKFPFLTNYRLVCLLWIAVAAFCWQVKFKPNRYNNYVIFKQAYYHAKAQTNMYKLYPTEYEDCFYYGPVFSTLVAPFSLLPDGWGFFFWQLVNAVFLLWAIHLLPVSDKIKMFVLLFTSIEYANTMHNIQINTAITACIILSFVFVERGKDVWATLFIVLGTMVKLYPIIGLAFFMFSKNKGKFAWSAFMWAGVFFVLPMLVTNPHYAIQSYGDWFAALSNKNAMNVGFDASQDISFMGVCRKLVNNPYLPNTPFLLFGALVFGLPLFRFNQYDSLQFRLRMLASALLTVVLFSTGSEHPTYVIAVTGAMLWIFLQENYFSRRNIVLLVLLLVITGLGLTDAFPKVIREDIISDYVLKAWPCIIVWFLIAYEMFFGKFTSNSRTEFSLPEPENWPFGGAKADARL</sequence>
<protein>
    <submittedName>
        <fullName evidence="9">Uncharacterized protein DUF2029</fullName>
    </submittedName>
</protein>
<feature type="transmembrane region" description="Helical" evidence="8">
    <location>
        <begin position="327"/>
        <end position="345"/>
    </location>
</feature>
<comment type="subcellular location">
    <subcellularLocation>
        <location evidence="1">Cell membrane</location>
        <topology evidence="1">Multi-pass membrane protein</topology>
    </subcellularLocation>
</comment>
<evidence type="ECO:0000256" key="1">
    <source>
        <dbReference type="ARBA" id="ARBA00004651"/>
    </source>
</evidence>
<dbReference type="InterPro" id="IPR018584">
    <property type="entry name" value="GT87"/>
</dbReference>
<feature type="transmembrane region" description="Helical" evidence="8">
    <location>
        <begin position="129"/>
        <end position="148"/>
    </location>
</feature>
<dbReference type="GO" id="GO:0005886">
    <property type="term" value="C:plasma membrane"/>
    <property type="evidence" value="ECO:0007669"/>
    <property type="project" value="UniProtKB-SubCell"/>
</dbReference>
<dbReference type="GO" id="GO:0016758">
    <property type="term" value="F:hexosyltransferase activity"/>
    <property type="evidence" value="ECO:0007669"/>
    <property type="project" value="InterPro"/>
</dbReference>
<keyword evidence="4 8" id="KW-0812">Transmembrane</keyword>
<reference evidence="9 10" key="1">
    <citation type="submission" date="2018-04" db="EMBL/GenBank/DDBJ databases">
        <title>Genomic Encyclopedia of Archaeal and Bacterial Type Strains, Phase II (KMG-II): from individual species to whole genera.</title>
        <authorList>
            <person name="Goeker M."/>
        </authorList>
    </citation>
    <scope>NUCLEOTIDE SEQUENCE [LARGE SCALE GENOMIC DNA]</scope>
    <source>
        <strain evidence="9 10">DSM 26809</strain>
    </source>
</reference>
<comment type="similarity">
    <text evidence="7">Belongs to the glycosyltransferase 87 family.</text>
</comment>
<feature type="transmembrane region" description="Helical" evidence="8">
    <location>
        <begin position="88"/>
        <end position="108"/>
    </location>
</feature>
<accession>A0A2T5J9R9</accession>
<proteinExistence type="inferred from homology"/>
<dbReference type="RefSeq" id="WP_107828708.1">
    <property type="nucleotide sequence ID" value="NZ_CP160205.1"/>
</dbReference>
<keyword evidence="5 8" id="KW-1133">Transmembrane helix</keyword>
<dbReference type="Pfam" id="PF09594">
    <property type="entry name" value="GT87"/>
    <property type="match status" value="1"/>
</dbReference>
<keyword evidence="3" id="KW-0808">Transferase</keyword>
<feature type="transmembrane region" description="Helical" evidence="8">
    <location>
        <begin position="251"/>
        <end position="270"/>
    </location>
</feature>
<name>A0A2T5J9R9_9SPHI</name>
<gene>
    <name evidence="9" type="ORF">C8P68_104248</name>
</gene>
<dbReference type="AlphaFoldDB" id="A0A2T5J9R9"/>
<comment type="caution">
    <text evidence="9">The sequence shown here is derived from an EMBL/GenBank/DDBJ whole genome shotgun (WGS) entry which is preliminary data.</text>
</comment>
<dbReference type="Proteomes" id="UP000244168">
    <property type="component" value="Unassembled WGS sequence"/>
</dbReference>
<feature type="transmembrane region" description="Helical" evidence="8">
    <location>
        <begin position="357"/>
        <end position="376"/>
    </location>
</feature>